<dbReference type="Gene3D" id="3.30.40.10">
    <property type="entry name" value="Zinc/RING finger domain, C3HC4 (zinc finger)"/>
    <property type="match status" value="1"/>
</dbReference>
<dbReference type="Pfam" id="PF01363">
    <property type="entry name" value="FYVE"/>
    <property type="match status" value="1"/>
</dbReference>
<evidence type="ECO:0000256" key="4">
    <source>
        <dbReference type="ARBA" id="ARBA00023054"/>
    </source>
</evidence>
<dbReference type="OrthoDB" id="79871at2759"/>
<gene>
    <name evidence="8" type="primary">RUFY1_2</name>
    <name evidence="8" type="ORF">OS493_004718</name>
</gene>
<dbReference type="SUPFAM" id="SSF57903">
    <property type="entry name" value="FYVE/PHD zinc finger"/>
    <property type="match status" value="1"/>
</dbReference>
<dbReference type="InterPro" id="IPR011011">
    <property type="entry name" value="Znf_FYVE_PHD"/>
</dbReference>
<protein>
    <submittedName>
        <fullName evidence="8">RUN and FYVE domain-containing protein 1</fullName>
    </submittedName>
</protein>
<dbReference type="InterPro" id="IPR017455">
    <property type="entry name" value="Znf_FYVE-rel"/>
</dbReference>
<name>A0A9X0CZB7_9CNID</name>
<dbReference type="SMART" id="SM00064">
    <property type="entry name" value="FYVE"/>
    <property type="match status" value="1"/>
</dbReference>
<keyword evidence="4 6" id="KW-0175">Coiled coil</keyword>
<accession>A0A9X0CZB7</accession>
<dbReference type="PROSITE" id="PS50178">
    <property type="entry name" value="ZF_FYVE"/>
    <property type="match status" value="1"/>
</dbReference>
<evidence type="ECO:0000259" key="7">
    <source>
        <dbReference type="PROSITE" id="PS50178"/>
    </source>
</evidence>
<keyword evidence="3" id="KW-0862">Zinc</keyword>
<dbReference type="PANTHER" id="PTHR45956:SF6">
    <property type="entry name" value="RUN DOMAIN-CONTAINING PROTEIN"/>
    <property type="match status" value="1"/>
</dbReference>
<dbReference type="AlphaFoldDB" id="A0A9X0CZB7"/>
<keyword evidence="9" id="KW-1185">Reference proteome</keyword>
<evidence type="ECO:0000256" key="6">
    <source>
        <dbReference type="SAM" id="Coils"/>
    </source>
</evidence>
<dbReference type="InterPro" id="IPR047335">
    <property type="entry name" value="RUFY1-3"/>
</dbReference>
<dbReference type="InterPro" id="IPR000306">
    <property type="entry name" value="Znf_FYVE"/>
</dbReference>
<feature type="coiled-coil region" evidence="6">
    <location>
        <begin position="16"/>
        <end position="116"/>
    </location>
</feature>
<feature type="domain" description="FYVE-type" evidence="7">
    <location>
        <begin position="121"/>
        <end position="179"/>
    </location>
</feature>
<organism evidence="8 9">
    <name type="scientific">Desmophyllum pertusum</name>
    <dbReference type="NCBI Taxonomy" id="174260"/>
    <lineage>
        <taxon>Eukaryota</taxon>
        <taxon>Metazoa</taxon>
        <taxon>Cnidaria</taxon>
        <taxon>Anthozoa</taxon>
        <taxon>Hexacorallia</taxon>
        <taxon>Scleractinia</taxon>
        <taxon>Caryophylliina</taxon>
        <taxon>Caryophylliidae</taxon>
        <taxon>Desmophyllum</taxon>
    </lineage>
</organism>
<evidence type="ECO:0000256" key="2">
    <source>
        <dbReference type="ARBA" id="ARBA00022771"/>
    </source>
</evidence>
<sequence>MLKIVIEFLVKPRQKKTEAVNMADQLNNKLADSESERTALNTNLKIEREWRTSLQEESVKDKERIGAMQMELKQLEKLKKNYTDQEKALVEMGSHLSNSQQKVEEMKEVTQTMKDKKWAEDKDAAQCQQCDQLFNLARRKHHCRNCGGIFCNSCSDYTMPLPSSAKPVRVCDACYTTLLQRYQR</sequence>
<proteinExistence type="predicted"/>
<evidence type="ECO:0000256" key="1">
    <source>
        <dbReference type="ARBA" id="ARBA00022723"/>
    </source>
</evidence>
<evidence type="ECO:0000313" key="8">
    <source>
        <dbReference type="EMBL" id="KAJ7381120.1"/>
    </source>
</evidence>
<evidence type="ECO:0000313" key="9">
    <source>
        <dbReference type="Proteomes" id="UP001163046"/>
    </source>
</evidence>
<dbReference type="EMBL" id="MU826351">
    <property type="protein sequence ID" value="KAJ7381120.1"/>
    <property type="molecule type" value="Genomic_DNA"/>
</dbReference>
<evidence type="ECO:0000256" key="3">
    <source>
        <dbReference type="ARBA" id="ARBA00022833"/>
    </source>
</evidence>
<dbReference type="PANTHER" id="PTHR45956">
    <property type="entry name" value="RUN AND FYVE DOMAIN-CONTAINING PROTEIN 2-LIKE PROTEIN"/>
    <property type="match status" value="1"/>
</dbReference>
<comment type="caution">
    <text evidence="8">The sequence shown here is derived from an EMBL/GenBank/DDBJ whole genome shotgun (WGS) entry which is preliminary data.</text>
</comment>
<keyword evidence="1" id="KW-0479">Metal-binding</keyword>
<reference evidence="8" key="1">
    <citation type="submission" date="2023-01" db="EMBL/GenBank/DDBJ databases">
        <title>Genome assembly of the deep-sea coral Lophelia pertusa.</title>
        <authorList>
            <person name="Herrera S."/>
            <person name="Cordes E."/>
        </authorList>
    </citation>
    <scope>NUCLEOTIDE SEQUENCE</scope>
    <source>
        <strain evidence="8">USNM1676648</strain>
        <tissue evidence="8">Polyp</tissue>
    </source>
</reference>
<dbReference type="Proteomes" id="UP001163046">
    <property type="component" value="Unassembled WGS sequence"/>
</dbReference>
<dbReference type="CDD" id="cd15721">
    <property type="entry name" value="FYVE_RUFY1_like"/>
    <property type="match status" value="1"/>
</dbReference>
<dbReference type="InterPro" id="IPR013083">
    <property type="entry name" value="Znf_RING/FYVE/PHD"/>
</dbReference>
<dbReference type="GO" id="GO:0005737">
    <property type="term" value="C:cytoplasm"/>
    <property type="evidence" value="ECO:0007669"/>
    <property type="project" value="TreeGrafter"/>
</dbReference>
<keyword evidence="2 5" id="KW-0863">Zinc-finger</keyword>
<dbReference type="GO" id="GO:0008270">
    <property type="term" value="F:zinc ion binding"/>
    <property type="evidence" value="ECO:0007669"/>
    <property type="project" value="UniProtKB-KW"/>
</dbReference>
<evidence type="ECO:0000256" key="5">
    <source>
        <dbReference type="PROSITE-ProRule" id="PRU00091"/>
    </source>
</evidence>